<feature type="domain" description="HTH araC/xylS-type" evidence="4">
    <location>
        <begin position="219"/>
        <end position="317"/>
    </location>
</feature>
<dbReference type="Gene3D" id="3.40.50.880">
    <property type="match status" value="1"/>
</dbReference>
<evidence type="ECO:0000313" key="6">
    <source>
        <dbReference type="Proteomes" id="UP000199107"/>
    </source>
</evidence>
<keyword evidence="3" id="KW-0804">Transcription</keyword>
<dbReference type="SUPFAM" id="SSF52317">
    <property type="entry name" value="Class I glutamine amidotransferase-like"/>
    <property type="match status" value="1"/>
</dbReference>
<proteinExistence type="predicted"/>
<dbReference type="PANTHER" id="PTHR43130:SF3">
    <property type="entry name" value="HTH-TYPE TRANSCRIPTIONAL REGULATOR RV1931C"/>
    <property type="match status" value="1"/>
</dbReference>
<evidence type="ECO:0000256" key="2">
    <source>
        <dbReference type="ARBA" id="ARBA00023125"/>
    </source>
</evidence>
<dbReference type="PROSITE" id="PS01124">
    <property type="entry name" value="HTH_ARAC_FAMILY_2"/>
    <property type="match status" value="1"/>
</dbReference>
<dbReference type="SMART" id="SM00342">
    <property type="entry name" value="HTH_ARAC"/>
    <property type="match status" value="1"/>
</dbReference>
<evidence type="ECO:0000256" key="1">
    <source>
        <dbReference type="ARBA" id="ARBA00023015"/>
    </source>
</evidence>
<dbReference type="InterPro" id="IPR020449">
    <property type="entry name" value="Tscrpt_reg_AraC-type_HTH"/>
</dbReference>
<dbReference type="PROSITE" id="PS00041">
    <property type="entry name" value="HTH_ARAC_FAMILY_1"/>
    <property type="match status" value="1"/>
</dbReference>
<dbReference type="InterPro" id="IPR009057">
    <property type="entry name" value="Homeodomain-like_sf"/>
</dbReference>
<dbReference type="InterPro" id="IPR018062">
    <property type="entry name" value="HTH_AraC-typ_CS"/>
</dbReference>
<sequence length="327" mass="35887">MRLHYSGPEPETIGFLLLPRFAMVALFSAIEPLRIANRMAGRELFRWHLIGRDGAPVEASNGMPLGVDMALDQTPDVPSLAVCASFAPDAALTPDLLGWLRERAARGCVLGGMDTGCVALAAAGLLDDQTVTLHWESLPDFRRRFPQVDAVESLFEVDARGFSCAGGSAAIDMALDLVERRHGEALAARVNAQLVHARGRLPASRQRPAAPPHLPTELRRAIGLMEANLESPLAIADLAQRLALSWRGLERLFLRYLERPPRDHYLGLRLDHAHGLLLETSHRVLDIALACGFASASSFTRAFRQRHGVTPSQLRRQRDRAWLSNGA</sequence>
<name>A0A1G9U0Q6_9GAMM</name>
<dbReference type="SUPFAM" id="SSF46689">
    <property type="entry name" value="Homeodomain-like"/>
    <property type="match status" value="2"/>
</dbReference>
<dbReference type="InterPro" id="IPR018060">
    <property type="entry name" value="HTH_AraC"/>
</dbReference>
<dbReference type="STRING" id="48727.SAMN05192555_11486"/>
<dbReference type="OrthoDB" id="6057514at2"/>
<dbReference type="PRINTS" id="PR00032">
    <property type="entry name" value="HTHARAC"/>
</dbReference>
<protein>
    <submittedName>
        <fullName evidence="5">Transcriptional regulator, AraC family with amidase-like domain</fullName>
    </submittedName>
</protein>
<dbReference type="Pfam" id="PF12833">
    <property type="entry name" value="HTH_18"/>
    <property type="match status" value="1"/>
</dbReference>
<dbReference type="InterPro" id="IPR029062">
    <property type="entry name" value="Class_I_gatase-like"/>
</dbReference>
<keyword evidence="6" id="KW-1185">Reference proteome</keyword>
<dbReference type="AlphaFoldDB" id="A0A1G9U0Q6"/>
<accession>A0A1G9U0Q6</accession>
<dbReference type="GO" id="GO:0043565">
    <property type="term" value="F:sequence-specific DNA binding"/>
    <property type="evidence" value="ECO:0007669"/>
    <property type="project" value="InterPro"/>
</dbReference>
<dbReference type="PANTHER" id="PTHR43130">
    <property type="entry name" value="ARAC-FAMILY TRANSCRIPTIONAL REGULATOR"/>
    <property type="match status" value="1"/>
</dbReference>
<dbReference type="RefSeq" id="WP_089659679.1">
    <property type="nucleotide sequence ID" value="NZ_FNGH01000014.1"/>
</dbReference>
<dbReference type="EMBL" id="FNGH01000014">
    <property type="protein sequence ID" value="SDM53244.1"/>
    <property type="molecule type" value="Genomic_DNA"/>
</dbReference>
<dbReference type="Proteomes" id="UP000199107">
    <property type="component" value="Unassembled WGS sequence"/>
</dbReference>
<gene>
    <name evidence="5" type="ORF">SAMN05192555_11486</name>
</gene>
<keyword evidence="1" id="KW-0805">Transcription regulation</keyword>
<dbReference type="Gene3D" id="1.10.10.60">
    <property type="entry name" value="Homeodomain-like"/>
    <property type="match status" value="1"/>
</dbReference>
<dbReference type="GO" id="GO:0003700">
    <property type="term" value="F:DNA-binding transcription factor activity"/>
    <property type="evidence" value="ECO:0007669"/>
    <property type="project" value="InterPro"/>
</dbReference>
<dbReference type="InterPro" id="IPR052158">
    <property type="entry name" value="INH-QAR"/>
</dbReference>
<keyword evidence="2" id="KW-0238">DNA-binding</keyword>
<evidence type="ECO:0000256" key="3">
    <source>
        <dbReference type="ARBA" id="ARBA00023163"/>
    </source>
</evidence>
<dbReference type="CDD" id="cd03136">
    <property type="entry name" value="GATase1_AraC_ArgR_like"/>
    <property type="match status" value="1"/>
</dbReference>
<evidence type="ECO:0000313" key="5">
    <source>
        <dbReference type="EMBL" id="SDM53244.1"/>
    </source>
</evidence>
<organism evidence="5 6">
    <name type="scientific">Franzmannia pantelleriensis</name>
    <dbReference type="NCBI Taxonomy" id="48727"/>
    <lineage>
        <taxon>Bacteria</taxon>
        <taxon>Pseudomonadati</taxon>
        <taxon>Pseudomonadota</taxon>
        <taxon>Gammaproteobacteria</taxon>
        <taxon>Oceanospirillales</taxon>
        <taxon>Halomonadaceae</taxon>
        <taxon>Franzmannia</taxon>
    </lineage>
</organism>
<reference evidence="6" key="1">
    <citation type="submission" date="2016-10" db="EMBL/GenBank/DDBJ databases">
        <authorList>
            <person name="Varghese N."/>
            <person name="Submissions S."/>
        </authorList>
    </citation>
    <scope>NUCLEOTIDE SEQUENCE [LARGE SCALE GENOMIC DNA]</scope>
    <source>
        <strain evidence="6">AAP</strain>
    </source>
</reference>
<evidence type="ECO:0000259" key="4">
    <source>
        <dbReference type="PROSITE" id="PS01124"/>
    </source>
</evidence>